<keyword evidence="2" id="KW-0472">Membrane</keyword>
<dbReference type="EMBL" id="HE576758">
    <property type="protein sequence ID" value="CCC71224.1"/>
    <property type="molecule type" value="Genomic_DNA"/>
</dbReference>
<dbReference type="STRING" id="1064592.G0VII9"/>
<dbReference type="GO" id="GO:0045121">
    <property type="term" value="C:membrane raft"/>
    <property type="evidence" value="ECO:0007669"/>
    <property type="project" value="TreeGrafter"/>
</dbReference>
<feature type="transmembrane region" description="Helical" evidence="2">
    <location>
        <begin position="7"/>
        <end position="29"/>
    </location>
</feature>
<dbReference type="AlphaFoldDB" id="G0VII9"/>
<evidence type="ECO:0000313" key="3">
    <source>
        <dbReference type="EMBL" id="CCC71224.1"/>
    </source>
</evidence>
<dbReference type="RefSeq" id="XP_003677576.1">
    <property type="nucleotide sequence ID" value="XM_003677528.1"/>
</dbReference>
<dbReference type="GO" id="GO:0030866">
    <property type="term" value="P:cortical actin cytoskeleton organization"/>
    <property type="evidence" value="ECO:0007669"/>
    <property type="project" value="TreeGrafter"/>
</dbReference>
<proteinExistence type="predicted"/>
<dbReference type="GO" id="GO:0031505">
    <property type="term" value="P:fungal-type cell wall organization"/>
    <property type="evidence" value="ECO:0007669"/>
    <property type="project" value="TreeGrafter"/>
</dbReference>
<evidence type="ECO:0008006" key="5">
    <source>
        <dbReference type="Google" id="ProtNLM"/>
    </source>
</evidence>
<sequence length="298" mass="33273">MKRSTNILLKCLTLLFLAGNTLLLILIIISGTTKHYPVDRFYWVQANTTGIPNAPDETRWTFWGACTRSNGETLCSGDLAPAYPISPRDNFNTEVNVPHHFLSNRDAFYYLTRFSFAFFWIALAFVGVSFILYLLSWISSTVLQVIFILMIFGFIFNVVAVVLQTAATVMARNAFHDGDRSADIGAALMGIAWASVAVCIIEMAFIGFSFIANKYEKGFKTPPHLEPHTNAKFGFFHRKRGAIPQDTIRTPIPTTQTEEPNNVVVPNTGTLGSPEIPHKGIKFFKIKRTHTPGDDDSI</sequence>
<feature type="transmembrane region" description="Helical" evidence="2">
    <location>
        <begin position="114"/>
        <end position="135"/>
    </location>
</feature>
<dbReference type="OMA" id="AYQSHKE"/>
<dbReference type="KEGG" id="ncs:NCAS_0G03370"/>
<dbReference type="GeneID" id="96904889"/>
<reference evidence="3 4" key="1">
    <citation type="journal article" date="2011" name="Proc. Natl. Acad. Sci. U.S.A.">
        <title>Evolutionary erosion of yeast sex chromosomes by mating-type switching accidents.</title>
        <authorList>
            <person name="Gordon J.L."/>
            <person name="Armisen D."/>
            <person name="Proux-Wera E."/>
            <person name="Oheigeartaigh S.S."/>
            <person name="Byrne K.P."/>
            <person name="Wolfe K.H."/>
        </authorList>
    </citation>
    <scope>NUCLEOTIDE SEQUENCE [LARGE SCALE GENOMIC DNA]</scope>
    <source>
        <strain evidence="4">ATCC 76901 / BCRC 22586 / CBS 4309 / NBRC 1992 / NRRL Y-12630</strain>
    </source>
</reference>
<dbReference type="PANTHER" id="PTHR36414">
    <property type="entry name" value="PROTEIN SUR7"/>
    <property type="match status" value="1"/>
</dbReference>
<keyword evidence="2" id="KW-0812">Transmembrane</keyword>
<evidence type="ECO:0000256" key="2">
    <source>
        <dbReference type="SAM" id="Phobius"/>
    </source>
</evidence>
<reference key="2">
    <citation type="submission" date="2011-08" db="EMBL/GenBank/DDBJ databases">
        <title>Genome sequence of Naumovozyma castellii.</title>
        <authorList>
            <person name="Gordon J.L."/>
            <person name="Armisen D."/>
            <person name="Proux-Wera E."/>
            <person name="OhEigeartaigh S.S."/>
            <person name="Byrne K.P."/>
            <person name="Wolfe K.H."/>
        </authorList>
    </citation>
    <scope>NUCLEOTIDE SEQUENCE</scope>
    <source>
        <strain>Type strain:CBS 4309</strain>
    </source>
</reference>
<dbReference type="OrthoDB" id="5419460at2759"/>
<name>G0VII9_NAUCA</name>
<dbReference type="GO" id="GO:0006897">
    <property type="term" value="P:endocytosis"/>
    <property type="evidence" value="ECO:0007669"/>
    <property type="project" value="TreeGrafter"/>
</dbReference>
<dbReference type="FunCoup" id="G0VII9">
    <property type="interactions" value="83"/>
</dbReference>
<feature type="transmembrane region" description="Helical" evidence="2">
    <location>
        <begin position="184"/>
        <end position="211"/>
    </location>
</feature>
<dbReference type="Pfam" id="PF06687">
    <property type="entry name" value="SUR7"/>
    <property type="match status" value="1"/>
</dbReference>
<keyword evidence="2" id="KW-1133">Transmembrane helix</keyword>
<dbReference type="Proteomes" id="UP000001640">
    <property type="component" value="Chromosome 7"/>
</dbReference>
<dbReference type="GO" id="GO:0005886">
    <property type="term" value="C:plasma membrane"/>
    <property type="evidence" value="ECO:0007669"/>
    <property type="project" value="InterPro"/>
</dbReference>
<dbReference type="InParanoid" id="G0VII9"/>
<feature type="region of interest" description="Disordered" evidence="1">
    <location>
        <begin position="249"/>
        <end position="271"/>
    </location>
</feature>
<dbReference type="InterPro" id="IPR009571">
    <property type="entry name" value="SUR7/Rim9-like_fungi"/>
</dbReference>
<keyword evidence="4" id="KW-1185">Reference proteome</keyword>
<dbReference type="GO" id="GO:0032185">
    <property type="term" value="P:septin cytoskeleton organization"/>
    <property type="evidence" value="ECO:0007669"/>
    <property type="project" value="TreeGrafter"/>
</dbReference>
<dbReference type="PANTHER" id="PTHR36414:SF1">
    <property type="entry name" value="PROTEIN SUR7"/>
    <property type="match status" value="1"/>
</dbReference>
<evidence type="ECO:0000313" key="4">
    <source>
        <dbReference type="Proteomes" id="UP000001640"/>
    </source>
</evidence>
<dbReference type="eggNOG" id="ENOG502RKFF">
    <property type="taxonomic scope" value="Eukaryota"/>
</dbReference>
<gene>
    <name evidence="3" type="primary">NCAS0G03370</name>
    <name evidence="3" type="ordered locus">NCAS_0G03370</name>
</gene>
<dbReference type="HOGENOM" id="CLU_059603_1_0_1"/>
<feature type="compositionally biased region" description="Polar residues" evidence="1">
    <location>
        <begin position="252"/>
        <end position="271"/>
    </location>
</feature>
<organism evidence="3 4">
    <name type="scientific">Naumovozyma castellii</name>
    <name type="common">Yeast</name>
    <name type="synonym">Saccharomyces castellii</name>
    <dbReference type="NCBI Taxonomy" id="27288"/>
    <lineage>
        <taxon>Eukaryota</taxon>
        <taxon>Fungi</taxon>
        <taxon>Dikarya</taxon>
        <taxon>Ascomycota</taxon>
        <taxon>Saccharomycotina</taxon>
        <taxon>Saccharomycetes</taxon>
        <taxon>Saccharomycetales</taxon>
        <taxon>Saccharomycetaceae</taxon>
        <taxon>Naumovozyma</taxon>
    </lineage>
</organism>
<evidence type="ECO:0000256" key="1">
    <source>
        <dbReference type="SAM" id="MobiDB-lite"/>
    </source>
</evidence>
<feature type="transmembrane region" description="Helical" evidence="2">
    <location>
        <begin position="142"/>
        <end position="164"/>
    </location>
</feature>
<dbReference type="GO" id="GO:0005938">
    <property type="term" value="C:cell cortex"/>
    <property type="evidence" value="ECO:0007669"/>
    <property type="project" value="TreeGrafter"/>
</dbReference>
<protein>
    <recommendedName>
        <fullName evidence="5">Protein SUR7</fullName>
    </recommendedName>
</protein>
<accession>G0VII9</accession>